<evidence type="ECO:0000256" key="2">
    <source>
        <dbReference type="ARBA" id="ARBA00022737"/>
    </source>
</evidence>
<evidence type="ECO:0000313" key="6">
    <source>
        <dbReference type="Proteomes" id="UP001596201"/>
    </source>
</evidence>
<comment type="caution">
    <text evidence="5">The sequence shown here is derived from an EMBL/GenBank/DDBJ whole genome shotgun (WGS) entry which is preliminary data.</text>
</comment>
<evidence type="ECO:0000259" key="4">
    <source>
        <dbReference type="SMART" id="SM00722"/>
    </source>
</evidence>
<gene>
    <name evidence="5" type="primary">nosD</name>
    <name evidence="5" type="ORF">ACFPJ5_14100</name>
</gene>
<dbReference type="EMBL" id="JBHSKX010000002">
    <property type="protein sequence ID" value="MFC5368064.1"/>
    <property type="molecule type" value="Genomic_DNA"/>
</dbReference>
<name>A0ABD5RDI2_9EURY</name>
<accession>A0ABD5RDI2</accession>
<keyword evidence="2" id="KW-0677">Repeat</keyword>
<dbReference type="Gene3D" id="2.160.20.10">
    <property type="entry name" value="Single-stranded right-handed beta-helix, Pectin lyase-like"/>
    <property type="match status" value="2"/>
</dbReference>
<protein>
    <submittedName>
        <fullName evidence="5">Nitrous oxide reductase family maturation protein NosD</fullName>
    </submittedName>
</protein>
<evidence type="ECO:0000256" key="3">
    <source>
        <dbReference type="ARBA" id="ARBA00022786"/>
    </source>
</evidence>
<dbReference type="InterPro" id="IPR007742">
    <property type="entry name" value="NosD_dom"/>
</dbReference>
<dbReference type="Pfam" id="PF05048">
    <property type="entry name" value="NosD"/>
    <property type="match status" value="1"/>
</dbReference>
<dbReference type="AlphaFoldDB" id="A0ABD5RDI2"/>
<dbReference type="InterPro" id="IPR011050">
    <property type="entry name" value="Pectin_lyase_fold/virulence"/>
</dbReference>
<dbReference type="SMART" id="SM00722">
    <property type="entry name" value="CASH"/>
    <property type="match status" value="2"/>
</dbReference>
<dbReference type="NCBIfam" id="TIGR04247">
    <property type="entry name" value="NosD_copper_fam"/>
    <property type="match status" value="1"/>
</dbReference>
<dbReference type="InterPro" id="IPR012334">
    <property type="entry name" value="Pectin_lyas_fold"/>
</dbReference>
<dbReference type="NCBIfam" id="TIGR03804">
    <property type="entry name" value="para_beta_helix"/>
    <property type="match status" value="1"/>
</dbReference>
<dbReference type="InterPro" id="IPR006633">
    <property type="entry name" value="Carb-bd_sugar_hydrolysis-dom"/>
</dbReference>
<evidence type="ECO:0000313" key="5">
    <source>
        <dbReference type="EMBL" id="MFC5368064.1"/>
    </source>
</evidence>
<dbReference type="SMART" id="SM00710">
    <property type="entry name" value="PbH1"/>
    <property type="match status" value="8"/>
</dbReference>
<dbReference type="InterPro" id="IPR006626">
    <property type="entry name" value="PbH1"/>
</dbReference>
<dbReference type="RefSeq" id="WP_227230301.1">
    <property type="nucleotide sequence ID" value="NZ_JAJCVJ010000002.1"/>
</dbReference>
<sequence>MHRPDAEATIPLLAAVLLVAASGLAVAVGPVGGVGAATHGDEPAPRDRIQFDPPVPDEYDFGDPPTADGVATVDGTDYDSLDAALDAAGSGDTVHLRGRFDGPVTVETPGVTLAGAGVEETVLAGDGEGTVLTLSAANVTVRGLWVRDAGWNASANDAAIWVAGDGSAVVDCRVTDTTFGVWIDGASEARVIDTTIVGRESVRQHTNRGNGVQLWEATDAVVRDNRITDVRDGIYYSFSSGVVARNNTLWDLRYGVHYMYSDGNRLADNTAFDNDVGYALMVSEDLQIVDNVAVNNTGRSGHGILVKSVDDTEISGNHLVGNDKGLYVYNALNNTVADNLLLANRVGVHLTAGSVRERVTGNSFVRNDDAVKAVVESEVVWNASRGNYWATASVADADDDGISETRYRPEGLLDRVTAEHPAARVFVGSPAFDLVRLAERTLPAVETPGVVDEHPLARSPHDWRRYYATRD</sequence>
<organism evidence="5 6">
    <name type="scientific">Salinirubrum litoreum</name>
    <dbReference type="NCBI Taxonomy" id="1126234"/>
    <lineage>
        <taxon>Archaea</taxon>
        <taxon>Methanobacteriati</taxon>
        <taxon>Methanobacteriota</taxon>
        <taxon>Stenosarchaea group</taxon>
        <taxon>Halobacteria</taxon>
        <taxon>Halobacteriales</taxon>
        <taxon>Haloferacaceae</taxon>
        <taxon>Salinirubrum</taxon>
    </lineage>
</organism>
<keyword evidence="6" id="KW-1185">Reference proteome</keyword>
<dbReference type="InterPro" id="IPR022441">
    <property type="entry name" value="Para_beta_helix_rpt-2"/>
</dbReference>
<proteinExistence type="predicted"/>
<feature type="domain" description="Carbohydrate-binding/sugar hydrolysis" evidence="4">
    <location>
        <begin position="243"/>
        <end position="415"/>
    </location>
</feature>
<comment type="pathway">
    <text evidence="1">Protein modification; protein ubiquitination.</text>
</comment>
<dbReference type="SUPFAM" id="SSF51126">
    <property type="entry name" value="Pectin lyase-like"/>
    <property type="match status" value="1"/>
</dbReference>
<reference evidence="5 6" key="1">
    <citation type="journal article" date="2019" name="Int. J. Syst. Evol. Microbiol.">
        <title>The Global Catalogue of Microorganisms (GCM) 10K type strain sequencing project: providing services to taxonomists for standard genome sequencing and annotation.</title>
        <authorList>
            <consortium name="The Broad Institute Genomics Platform"/>
            <consortium name="The Broad Institute Genome Sequencing Center for Infectious Disease"/>
            <person name="Wu L."/>
            <person name="Ma J."/>
        </authorList>
    </citation>
    <scope>NUCLEOTIDE SEQUENCE [LARGE SCALE GENOMIC DNA]</scope>
    <source>
        <strain evidence="5 6">CGMCC 1.12237</strain>
    </source>
</reference>
<dbReference type="InterPro" id="IPR026464">
    <property type="entry name" value="NosD_copper_fam"/>
</dbReference>
<dbReference type="PANTHER" id="PTHR22990">
    <property type="entry name" value="F-BOX ONLY PROTEIN"/>
    <property type="match status" value="1"/>
</dbReference>
<dbReference type="Proteomes" id="UP001596201">
    <property type="component" value="Unassembled WGS sequence"/>
</dbReference>
<keyword evidence="3" id="KW-0833">Ubl conjugation pathway</keyword>
<dbReference type="InterPro" id="IPR051550">
    <property type="entry name" value="SCF-Subunits/Alg-Epimerases"/>
</dbReference>
<dbReference type="PANTHER" id="PTHR22990:SF15">
    <property type="entry name" value="F-BOX ONLY PROTEIN 10"/>
    <property type="match status" value="1"/>
</dbReference>
<feature type="domain" description="Carbohydrate-binding/sugar hydrolysis" evidence="4">
    <location>
        <begin position="99"/>
        <end position="237"/>
    </location>
</feature>
<evidence type="ECO:0000256" key="1">
    <source>
        <dbReference type="ARBA" id="ARBA00004906"/>
    </source>
</evidence>